<gene>
    <name evidence="2" type="ORF">SAMN04487984_0981</name>
</gene>
<keyword evidence="3" id="KW-1185">Reference proteome</keyword>
<keyword evidence="1" id="KW-0812">Transmembrane</keyword>
<dbReference type="Proteomes" id="UP000243884">
    <property type="component" value="Unassembled WGS sequence"/>
</dbReference>
<dbReference type="EMBL" id="FWXK01000004">
    <property type="protein sequence ID" value="SMC40639.1"/>
    <property type="molecule type" value="Genomic_DNA"/>
</dbReference>
<evidence type="ECO:0000313" key="2">
    <source>
        <dbReference type="EMBL" id="SMC40639.1"/>
    </source>
</evidence>
<feature type="transmembrane region" description="Helical" evidence="1">
    <location>
        <begin position="38"/>
        <end position="56"/>
    </location>
</feature>
<proteinExistence type="predicted"/>
<dbReference type="STRING" id="371602.SAMN04487984_0981"/>
<feature type="transmembrane region" description="Helical" evidence="1">
    <location>
        <begin position="12"/>
        <end position="32"/>
    </location>
</feature>
<name>A0A1W1YWT9_9LACT</name>
<dbReference type="Pfam" id="PF10031">
    <property type="entry name" value="DUF2273"/>
    <property type="match status" value="1"/>
</dbReference>
<dbReference type="InterPro" id="IPR018730">
    <property type="entry name" value="DUF2273"/>
</dbReference>
<keyword evidence="1" id="KW-0472">Membrane</keyword>
<accession>A0A1W1YWT9</accession>
<organism evidence="2 3">
    <name type="scientific">Aerococcus suis</name>
    <dbReference type="NCBI Taxonomy" id="371602"/>
    <lineage>
        <taxon>Bacteria</taxon>
        <taxon>Bacillati</taxon>
        <taxon>Bacillota</taxon>
        <taxon>Bacilli</taxon>
        <taxon>Lactobacillales</taxon>
        <taxon>Aerococcaceae</taxon>
        <taxon>Aerococcus</taxon>
    </lineage>
</organism>
<dbReference type="AlphaFoldDB" id="A0A1W1YWT9"/>
<keyword evidence="1" id="KW-1133">Transmembrane helix</keyword>
<dbReference type="OrthoDB" id="2134890at2"/>
<sequence>MDKQPKIDWKKYRGRVLGLVIAFLFALLWVTIGFGETLLVMVIVGVGYLIGAYFDGRLDVNAWLKYFFK</sequence>
<evidence type="ECO:0000313" key="3">
    <source>
        <dbReference type="Proteomes" id="UP000243884"/>
    </source>
</evidence>
<dbReference type="RefSeq" id="WP_084099109.1">
    <property type="nucleotide sequence ID" value="NZ_FWXK01000004.1"/>
</dbReference>
<evidence type="ECO:0000256" key="1">
    <source>
        <dbReference type="SAM" id="Phobius"/>
    </source>
</evidence>
<protein>
    <submittedName>
        <fullName evidence="2">Small integral membrane protein</fullName>
    </submittedName>
</protein>
<reference evidence="3" key="1">
    <citation type="submission" date="2017-04" db="EMBL/GenBank/DDBJ databases">
        <authorList>
            <person name="Varghese N."/>
            <person name="Submissions S."/>
        </authorList>
    </citation>
    <scope>NUCLEOTIDE SEQUENCE [LARGE SCALE GENOMIC DNA]</scope>
    <source>
        <strain evidence="3">DSM 21500</strain>
    </source>
</reference>